<gene>
    <name evidence="12" type="ORF">ZHAS_00006540</name>
</gene>
<evidence type="ECO:0000256" key="8">
    <source>
        <dbReference type="ARBA" id="ARBA00023136"/>
    </source>
</evidence>
<keyword evidence="8 10" id="KW-0472">Membrane</keyword>
<keyword evidence="4" id="KW-0677">Repeat</keyword>
<evidence type="ECO:0000256" key="3">
    <source>
        <dbReference type="ARBA" id="ARBA00022692"/>
    </source>
</evidence>
<keyword evidence="6" id="KW-0040">ANK repeat</keyword>
<protein>
    <submittedName>
        <fullName evidence="12">AGAP001011-PA-like protein</fullName>
    </submittedName>
</protein>
<accession>A0A084VMK6</accession>
<evidence type="ECO:0000313" key="12">
    <source>
        <dbReference type="EMBL" id="KFB39200.1"/>
    </source>
</evidence>
<evidence type="ECO:0000259" key="11">
    <source>
        <dbReference type="Pfam" id="PF00520"/>
    </source>
</evidence>
<dbReference type="OMA" id="PCDHITS"/>
<sequence length="314" mass="35432">MTALRLISQSKDRKEFLMHPVIIAFITMKWKRLCHWNILNLLLTTLTMGTFIAYSQMSYPLEGWKLAFMVCVIVGALIILVREIMQILLLGWTVYCTLENVVDLFNVGFICVVLGCGSGHDGLCASVPSFSAFVFISLSLQATFLLGATWNNLSITLYMFKTVSISFLKSFLSFIPVIFAFVFSFYRMNNEPSGASISYRSDGNSSEENFNNFHSIGDAFIKTLVMTTGEFDAASLSFDVRKRLLFIGFLFIAPNVILNLINGLAVSDIAAIRQESEFISICKKVRLLERYERAMTRPPCDHITSTIEYQSEHV</sequence>
<feature type="transmembrane region" description="Helical" evidence="10">
    <location>
        <begin position="38"/>
        <end position="57"/>
    </location>
</feature>
<feature type="domain" description="Ion transport" evidence="11">
    <location>
        <begin position="38"/>
        <end position="276"/>
    </location>
</feature>
<dbReference type="PANTHER" id="PTHR47143:SF4">
    <property type="entry name" value="TRANSIENT RECEPTOR POTENTIAL CATION CHANNEL PROTEIN PAINLESS"/>
    <property type="match status" value="1"/>
</dbReference>
<keyword evidence="9" id="KW-0407">Ion channel</keyword>
<dbReference type="InterPro" id="IPR052076">
    <property type="entry name" value="TRP_cation_channel"/>
</dbReference>
<evidence type="ECO:0000256" key="6">
    <source>
        <dbReference type="ARBA" id="ARBA00023043"/>
    </source>
</evidence>
<feature type="transmembrane region" description="Helical" evidence="10">
    <location>
        <begin position="132"/>
        <end position="153"/>
    </location>
</feature>
<feature type="transmembrane region" description="Helical" evidence="10">
    <location>
        <begin position="165"/>
        <end position="186"/>
    </location>
</feature>
<feature type="transmembrane region" description="Helical" evidence="10">
    <location>
        <begin position="244"/>
        <end position="266"/>
    </location>
</feature>
<feature type="transmembrane region" description="Helical" evidence="10">
    <location>
        <begin position="63"/>
        <end position="81"/>
    </location>
</feature>
<evidence type="ECO:0000256" key="1">
    <source>
        <dbReference type="ARBA" id="ARBA00004141"/>
    </source>
</evidence>
<dbReference type="EMBL" id="KE524975">
    <property type="protein sequence ID" value="KFB39200.1"/>
    <property type="molecule type" value="Genomic_DNA"/>
</dbReference>
<reference evidence="13" key="2">
    <citation type="submission" date="2020-05" db="UniProtKB">
        <authorList>
            <consortium name="EnsemblMetazoa"/>
        </authorList>
    </citation>
    <scope>IDENTIFICATION</scope>
</reference>
<evidence type="ECO:0000313" key="14">
    <source>
        <dbReference type="Proteomes" id="UP000030765"/>
    </source>
</evidence>
<dbReference type="GO" id="GO:1902495">
    <property type="term" value="C:transmembrane transporter complex"/>
    <property type="evidence" value="ECO:0007669"/>
    <property type="project" value="TreeGrafter"/>
</dbReference>
<dbReference type="VEuPathDB" id="VectorBase:ASIC006540"/>
<evidence type="ECO:0000256" key="9">
    <source>
        <dbReference type="ARBA" id="ARBA00023303"/>
    </source>
</evidence>
<keyword evidence="14" id="KW-1185">Reference proteome</keyword>
<evidence type="ECO:0000256" key="10">
    <source>
        <dbReference type="SAM" id="Phobius"/>
    </source>
</evidence>
<evidence type="ECO:0000313" key="13">
    <source>
        <dbReference type="EnsemblMetazoa" id="ASIC006540-PA"/>
    </source>
</evidence>
<proteinExistence type="predicted"/>
<dbReference type="EMBL" id="ATLV01014599">
    <property type="status" value="NOT_ANNOTATED_CDS"/>
    <property type="molecule type" value="Genomic_DNA"/>
</dbReference>
<keyword evidence="3 10" id="KW-0812">Transmembrane</keyword>
<dbReference type="VEuPathDB" id="VectorBase:ASIS018584"/>
<evidence type="ECO:0000256" key="7">
    <source>
        <dbReference type="ARBA" id="ARBA00023065"/>
    </source>
</evidence>
<comment type="subcellular location">
    <subcellularLocation>
        <location evidence="1">Membrane</location>
        <topology evidence="1">Multi-pass membrane protein</topology>
    </subcellularLocation>
</comment>
<name>A0A084VMK6_ANOSI</name>
<dbReference type="GO" id="GO:0005216">
    <property type="term" value="F:monoatomic ion channel activity"/>
    <property type="evidence" value="ECO:0007669"/>
    <property type="project" value="InterPro"/>
</dbReference>
<dbReference type="EnsemblMetazoa" id="ASIC006540-RA">
    <property type="protein sequence ID" value="ASIC006540-PA"/>
    <property type="gene ID" value="ASIC006540"/>
</dbReference>
<dbReference type="STRING" id="74873.A0A084VMK6"/>
<reference evidence="12 14" key="1">
    <citation type="journal article" date="2014" name="BMC Genomics">
        <title>Genome sequence of Anopheles sinensis provides insight into genetics basis of mosquito competence for malaria parasites.</title>
        <authorList>
            <person name="Zhou D."/>
            <person name="Zhang D."/>
            <person name="Ding G."/>
            <person name="Shi L."/>
            <person name="Hou Q."/>
            <person name="Ye Y."/>
            <person name="Xu Y."/>
            <person name="Zhou H."/>
            <person name="Xiong C."/>
            <person name="Li S."/>
            <person name="Yu J."/>
            <person name="Hong S."/>
            <person name="Yu X."/>
            <person name="Zou P."/>
            <person name="Chen C."/>
            <person name="Chang X."/>
            <person name="Wang W."/>
            <person name="Lv Y."/>
            <person name="Sun Y."/>
            <person name="Ma L."/>
            <person name="Shen B."/>
            <person name="Zhu C."/>
        </authorList>
    </citation>
    <scope>NUCLEOTIDE SEQUENCE [LARGE SCALE GENOMIC DNA]</scope>
</reference>
<evidence type="ECO:0000256" key="4">
    <source>
        <dbReference type="ARBA" id="ARBA00022737"/>
    </source>
</evidence>
<dbReference type="Proteomes" id="UP000030765">
    <property type="component" value="Unassembled WGS sequence"/>
</dbReference>
<keyword evidence="7" id="KW-0406">Ion transport</keyword>
<evidence type="ECO:0000256" key="5">
    <source>
        <dbReference type="ARBA" id="ARBA00022989"/>
    </source>
</evidence>
<dbReference type="InterPro" id="IPR005821">
    <property type="entry name" value="Ion_trans_dom"/>
</dbReference>
<dbReference type="AlphaFoldDB" id="A0A084VMK6"/>
<organism evidence="12">
    <name type="scientific">Anopheles sinensis</name>
    <name type="common">Mosquito</name>
    <dbReference type="NCBI Taxonomy" id="74873"/>
    <lineage>
        <taxon>Eukaryota</taxon>
        <taxon>Metazoa</taxon>
        <taxon>Ecdysozoa</taxon>
        <taxon>Arthropoda</taxon>
        <taxon>Hexapoda</taxon>
        <taxon>Insecta</taxon>
        <taxon>Pterygota</taxon>
        <taxon>Neoptera</taxon>
        <taxon>Endopterygota</taxon>
        <taxon>Diptera</taxon>
        <taxon>Nematocera</taxon>
        <taxon>Culicoidea</taxon>
        <taxon>Culicidae</taxon>
        <taxon>Anophelinae</taxon>
        <taxon>Anopheles</taxon>
    </lineage>
</organism>
<dbReference type="Pfam" id="PF00520">
    <property type="entry name" value="Ion_trans"/>
    <property type="match status" value="1"/>
</dbReference>
<dbReference type="PANTHER" id="PTHR47143">
    <property type="entry name" value="TRANSIENT RECEPTOR POTENTIAL CATION CHANNEL PROTEIN PAINLESS"/>
    <property type="match status" value="1"/>
</dbReference>
<dbReference type="OrthoDB" id="2157354at2759"/>
<keyword evidence="5 10" id="KW-1133">Transmembrane helix</keyword>
<evidence type="ECO:0000256" key="2">
    <source>
        <dbReference type="ARBA" id="ARBA00022448"/>
    </source>
</evidence>
<keyword evidence="2" id="KW-0813">Transport</keyword>